<name>A0A6S6XNA0_9PROT</name>
<dbReference type="KEGG" id="doe:DENOEST_0229"/>
<dbReference type="AlphaFoldDB" id="A0A6S6XNA0"/>
<dbReference type="Pfam" id="PF11136">
    <property type="entry name" value="DUF2889"/>
    <property type="match status" value="1"/>
</dbReference>
<proteinExistence type="predicted"/>
<evidence type="ECO:0000313" key="3">
    <source>
        <dbReference type="Proteomes" id="UP000515733"/>
    </source>
</evidence>
<accession>A0A6S6XNA0</accession>
<gene>
    <name evidence="2" type="ORF">DENOEST_0229</name>
</gene>
<evidence type="ECO:0000313" key="2">
    <source>
        <dbReference type="EMBL" id="CAB1367401.1"/>
    </source>
</evidence>
<reference evidence="2 3" key="1">
    <citation type="submission" date="2020-03" db="EMBL/GenBank/DDBJ databases">
        <authorList>
            <consortium name="Genoscope - CEA"/>
            <person name="William W."/>
        </authorList>
    </citation>
    <scope>NUCLEOTIDE SEQUENCE [LARGE SCALE GENOMIC DNA]</scope>
    <source>
        <strain evidence="3">DSM 16959</strain>
    </source>
</reference>
<evidence type="ECO:0008006" key="4">
    <source>
        <dbReference type="Google" id="ProtNLM"/>
    </source>
</evidence>
<dbReference type="EMBL" id="LR778301">
    <property type="protein sequence ID" value="CAB1367401.1"/>
    <property type="molecule type" value="Genomic_DNA"/>
</dbReference>
<sequence>MSKILRRRIQIVAGDRSVRADVEDNQHRFGIIVHHDGSRVLAVEADTTHVRSPWAQCPGAAGNLPRLVGMALASHPQAAYRHTPSAEQCTHMFDLASLAIAHAARGTTRRLYDMEVHTDDSFRTELGSHGHVLSGQRRLLLRRDGELALEWPMEGDEITAGPCAGQNVRSMMRWVDVSLSDLDEIEAITIARRTLIVSISLLFDMDNLPAGVNEKMKARSGACYSYQPALIPTLTRAHGSSRDFSQRPDDLLADRK</sequence>
<dbReference type="InterPro" id="IPR021312">
    <property type="entry name" value="DUF2889"/>
</dbReference>
<feature type="compositionally biased region" description="Basic and acidic residues" evidence="1">
    <location>
        <begin position="240"/>
        <end position="256"/>
    </location>
</feature>
<keyword evidence="3" id="KW-1185">Reference proteome</keyword>
<dbReference type="RefSeq" id="WP_145770117.1">
    <property type="nucleotide sequence ID" value="NZ_LR778301.1"/>
</dbReference>
<organism evidence="2 3">
    <name type="scientific">Denitratisoma oestradiolicum</name>
    <dbReference type="NCBI Taxonomy" id="311182"/>
    <lineage>
        <taxon>Bacteria</taxon>
        <taxon>Pseudomonadati</taxon>
        <taxon>Pseudomonadota</taxon>
        <taxon>Betaproteobacteria</taxon>
        <taxon>Nitrosomonadales</taxon>
        <taxon>Sterolibacteriaceae</taxon>
        <taxon>Denitratisoma</taxon>
    </lineage>
</organism>
<feature type="region of interest" description="Disordered" evidence="1">
    <location>
        <begin position="237"/>
        <end position="256"/>
    </location>
</feature>
<dbReference type="Proteomes" id="UP000515733">
    <property type="component" value="Chromosome"/>
</dbReference>
<evidence type="ECO:0000256" key="1">
    <source>
        <dbReference type="SAM" id="MobiDB-lite"/>
    </source>
</evidence>
<dbReference type="OrthoDB" id="7058534at2"/>
<protein>
    <recommendedName>
        <fullName evidence="4">DUF2889 domain-containing protein</fullName>
    </recommendedName>
</protein>